<evidence type="ECO:0000313" key="3">
    <source>
        <dbReference type="Proteomes" id="UP001500928"/>
    </source>
</evidence>
<accession>A0ABP9AEK3</accession>
<evidence type="ECO:0000313" key="2">
    <source>
        <dbReference type="EMBL" id="GAA4778909.1"/>
    </source>
</evidence>
<evidence type="ECO:0000256" key="1">
    <source>
        <dbReference type="SAM" id="Phobius"/>
    </source>
</evidence>
<proteinExistence type="predicted"/>
<comment type="caution">
    <text evidence="2">The sequence shown here is derived from an EMBL/GenBank/DDBJ whole genome shotgun (WGS) entry which is preliminary data.</text>
</comment>
<keyword evidence="1" id="KW-0472">Membrane</keyword>
<keyword evidence="1" id="KW-1133">Transmembrane helix</keyword>
<feature type="transmembrane region" description="Helical" evidence="1">
    <location>
        <begin position="39"/>
        <end position="60"/>
    </location>
</feature>
<gene>
    <name evidence="2" type="ORF">GCM10023200_09980</name>
</gene>
<sequence length="454" mass="47065">MAGALPRGDLPVRPVLLGVLVGVVLLAVALGFSLLTRPAVAGVVGPFVAAALAVLAARVAGPGVDRLAGRLGRPAPTPYAVLADTAARVREGSLPDALPGLARVLGEGTAAQRAVVWLVVDDVLVAEAVHPPDAGRGERVASLGLLLARPGVDHAVPVLDGDRLRAVLTIGKAGRPVTSGDRRLVRDVAGGAQLVLQGVARGAELAARVRRVDELARETAASRRRLEVAREVERRRLVAELRGATSDRLAGFRQSIADATESLEEARDDPDDDEAPEMARHHVGEARERLGELIDRFRVIARGVHPAVLREQGPRAALEEVAADLPRAVHLSGRLAGRLPWEIESGLYYVASSAVSLLAARPGGAPLEVVLESRGDTVGVRITDPDPDDGPDAVRAALADDLDRLAALGGALDVVGAGGGIELRASLPDRLRPVVLDAGDGAERSSTRVAGGAA</sequence>
<dbReference type="RefSeq" id="WP_345411342.1">
    <property type="nucleotide sequence ID" value="NZ_BAABHO010000005.1"/>
</dbReference>
<dbReference type="Proteomes" id="UP001500928">
    <property type="component" value="Unassembled WGS sequence"/>
</dbReference>
<name>A0ABP9AEK3_9PSEU</name>
<reference evidence="3" key="1">
    <citation type="journal article" date="2019" name="Int. J. Syst. Evol. Microbiol.">
        <title>The Global Catalogue of Microorganisms (GCM) 10K type strain sequencing project: providing services to taxonomists for standard genome sequencing and annotation.</title>
        <authorList>
            <consortium name="The Broad Institute Genomics Platform"/>
            <consortium name="The Broad Institute Genome Sequencing Center for Infectious Disease"/>
            <person name="Wu L."/>
            <person name="Ma J."/>
        </authorList>
    </citation>
    <scope>NUCLEOTIDE SEQUENCE [LARGE SCALE GENOMIC DNA]</scope>
    <source>
        <strain evidence="3">JCM 17979</strain>
    </source>
</reference>
<organism evidence="2 3">
    <name type="scientific">Actinomycetospora chlora</name>
    <dbReference type="NCBI Taxonomy" id="663608"/>
    <lineage>
        <taxon>Bacteria</taxon>
        <taxon>Bacillati</taxon>
        <taxon>Actinomycetota</taxon>
        <taxon>Actinomycetes</taxon>
        <taxon>Pseudonocardiales</taxon>
        <taxon>Pseudonocardiaceae</taxon>
        <taxon>Actinomycetospora</taxon>
    </lineage>
</organism>
<keyword evidence="3" id="KW-1185">Reference proteome</keyword>
<feature type="transmembrane region" description="Helical" evidence="1">
    <location>
        <begin position="12"/>
        <end position="33"/>
    </location>
</feature>
<dbReference type="EMBL" id="BAABHO010000005">
    <property type="protein sequence ID" value="GAA4778909.1"/>
    <property type="molecule type" value="Genomic_DNA"/>
</dbReference>
<keyword evidence="1" id="KW-0812">Transmembrane</keyword>
<protein>
    <submittedName>
        <fullName evidence="2">Uncharacterized protein</fullName>
    </submittedName>
</protein>